<evidence type="ECO:0000256" key="7">
    <source>
        <dbReference type="ARBA" id="ARBA00023136"/>
    </source>
</evidence>
<evidence type="ECO:0000313" key="10">
    <source>
        <dbReference type="Proteomes" id="UP000286510"/>
    </source>
</evidence>
<evidence type="ECO:0000256" key="8">
    <source>
        <dbReference type="SAM" id="SignalP"/>
    </source>
</evidence>
<evidence type="ECO:0000256" key="4">
    <source>
        <dbReference type="ARBA" id="ARBA00022519"/>
    </source>
</evidence>
<proteinExistence type="predicted"/>
<dbReference type="PANTHER" id="PTHR30574:SF1">
    <property type="entry name" value="SULPHUR TRANSPORT DOMAIN-CONTAINING PROTEIN"/>
    <property type="match status" value="1"/>
</dbReference>
<keyword evidence="5" id="KW-0812">Transmembrane</keyword>
<keyword evidence="8" id="KW-0732">Signal</keyword>
<sequence length="354" mass="37581">MSMSQFTMMKMFLAALGTSAVSKAIFHALQPKDFEAIQRKRAADPSHAVVLATGGLLLGIGMDISGSCPGSVYVQLGAGIPTALPVFGGVLAGTLLATALAKPMVPGVAVGSLQLPLVFILHRSLGATLSYKILLDKIFSPVREVTQFLHLPTISDLSTLVFVVSVVAGSAVANSTPPLPIGSLPSIALLYTSVANTSSTPSKKNMTTYNKVDNQGALMGNWVEEEALRRDTGSSRYKTWSPKEGMGRSHPRVIAHSDAVDAKEYKASSKVSSFADFAVPSTVGPRERRRLEELHAQAKAIKEHLHANGQDKDVSHESTNQASYKAYDPAYVAHGVVRVPPRGRGGFKVMTSTG</sequence>
<organism evidence="9 10">
    <name type="scientific">Aphanomyces astaci</name>
    <name type="common">Crayfish plague agent</name>
    <dbReference type="NCBI Taxonomy" id="112090"/>
    <lineage>
        <taxon>Eukaryota</taxon>
        <taxon>Sar</taxon>
        <taxon>Stramenopiles</taxon>
        <taxon>Oomycota</taxon>
        <taxon>Saprolegniomycetes</taxon>
        <taxon>Saprolegniales</taxon>
        <taxon>Verrucalvaceae</taxon>
        <taxon>Aphanomyces</taxon>
    </lineage>
</organism>
<dbReference type="AlphaFoldDB" id="A0A3R6W6T3"/>
<comment type="caution">
    <text evidence="9">The sequence shown here is derived from an EMBL/GenBank/DDBJ whole genome shotgun (WGS) entry which is preliminary data.</text>
</comment>
<dbReference type="GO" id="GO:0005886">
    <property type="term" value="C:plasma membrane"/>
    <property type="evidence" value="ECO:0007669"/>
    <property type="project" value="UniProtKB-SubCell"/>
</dbReference>
<accession>A0A3R6W6T3</accession>
<feature type="signal peptide" evidence="8">
    <location>
        <begin position="1"/>
        <end position="24"/>
    </location>
</feature>
<keyword evidence="6" id="KW-1133">Transmembrane helix</keyword>
<keyword evidence="3" id="KW-1003">Cell membrane</keyword>
<name>A0A3R6W6T3_APHAT</name>
<dbReference type="Proteomes" id="UP000286510">
    <property type="component" value="Unassembled WGS sequence"/>
</dbReference>
<evidence type="ECO:0000256" key="1">
    <source>
        <dbReference type="ARBA" id="ARBA00004429"/>
    </source>
</evidence>
<evidence type="ECO:0000313" key="9">
    <source>
        <dbReference type="EMBL" id="RHY80822.1"/>
    </source>
</evidence>
<keyword evidence="2" id="KW-0813">Transport</keyword>
<dbReference type="EMBL" id="QUTF01027069">
    <property type="protein sequence ID" value="RHY80822.1"/>
    <property type="molecule type" value="Genomic_DNA"/>
</dbReference>
<evidence type="ECO:0000256" key="2">
    <source>
        <dbReference type="ARBA" id="ARBA00022448"/>
    </source>
</evidence>
<dbReference type="InterPro" id="IPR007272">
    <property type="entry name" value="Sulf_transp_TsuA/YedE"/>
</dbReference>
<comment type="subcellular location">
    <subcellularLocation>
        <location evidence="1">Cell inner membrane</location>
        <topology evidence="1">Multi-pass membrane protein</topology>
    </subcellularLocation>
</comment>
<evidence type="ECO:0000256" key="6">
    <source>
        <dbReference type="ARBA" id="ARBA00022989"/>
    </source>
</evidence>
<dbReference type="Pfam" id="PF04143">
    <property type="entry name" value="Sulf_transp"/>
    <property type="match status" value="1"/>
</dbReference>
<evidence type="ECO:0000256" key="5">
    <source>
        <dbReference type="ARBA" id="ARBA00022692"/>
    </source>
</evidence>
<evidence type="ECO:0000256" key="3">
    <source>
        <dbReference type="ARBA" id="ARBA00022475"/>
    </source>
</evidence>
<keyword evidence="7" id="KW-0472">Membrane</keyword>
<protein>
    <submittedName>
        <fullName evidence="9">Uncharacterized protein</fullName>
    </submittedName>
</protein>
<gene>
    <name evidence="9" type="ORF">DYB26_002512</name>
</gene>
<dbReference type="PANTHER" id="PTHR30574">
    <property type="entry name" value="INNER MEMBRANE PROTEIN YEDE"/>
    <property type="match status" value="1"/>
</dbReference>
<dbReference type="VEuPathDB" id="FungiDB:H257_18751"/>
<feature type="chain" id="PRO_5018654896" evidence="8">
    <location>
        <begin position="25"/>
        <end position="354"/>
    </location>
</feature>
<keyword evidence="4" id="KW-0997">Cell inner membrane</keyword>
<reference evidence="9 10" key="1">
    <citation type="submission" date="2018-08" db="EMBL/GenBank/DDBJ databases">
        <title>Aphanomyces genome sequencing and annotation.</title>
        <authorList>
            <person name="Minardi D."/>
            <person name="Oidtmann B."/>
            <person name="Van Der Giezen M."/>
            <person name="Studholme D.J."/>
        </authorList>
    </citation>
    <scope>NUCLEOTIDE SEQUENCE [LARGE SCALE GENOMIC DNA]</scope>
    <source>
        <strain evidence="9 10">FDL457</strain>
    </source>
</reference>